<reference evidence="9" key="1">
    <citation type="journal article" date="2021" name="Open Biol.">
        <title>Shared evolutionary footprints suggest mitochondrial oxidative damage underlies multiple complex I losses in fungi.</title>
        <authorList>
            <person name="Schikora-Tamarit M.A."/>
            <person name="Marcet-Houben M."/>
            <person name="Nosek J."/>
            <person name="Gabaldon T."/>
        </authorList>
    </citation>
    <scope>NUCLEOTIDE SEQUENCE</scope>
    <source>
        <strain evidence="9">CBS2887</strain>
    </source>
</reference>
<dbReference type="Pfam" id="PF01545">
    <property type="entry name" value="Cation_efflux"/>
    <property type="match status" value="1"/>
</dbReference>
<dbReference type="InterPro" id="IPR027469">
    <property type="entry name" value="Cation_efflux_TMD_sf"/>
</dbReference>
<feature type="region of interest" description="Disordered" evidence="6">
    <location>
        <begin position="1"/>
        <end position="61"/>
    </location>
</feature>
<dbReference type="InterPro" id="IPR002524">
    <property type="entry name" value="Cation_efflux"/>
</dbReference>
<evidence type="ECO:0000256" key="2">
    <source>
        <dbReference type="ARBA" id="ARBA00022448"/>
    </source>
</evidence>
<dbReference type="EMBL" id="JAEUBG010003301">
    <property type="protein sequence ID" value="KAH3682975.1"/>
    <property type="molecule type" value="Genomic_DNA"/>
</dbReference>
<dbReference type="PANTHER" id="PTHR43840">
    <property type="entry name" value="MITOCHONDRIAL METAL TRANSPORTER 1-RELATED"/>
    <property type="match status" value="1"/>
</dbReference>
<dbReference type="GO" id="GO:0030003">
    <property type="term" value="P:intracellular monoatomic cation homeostasis"/>
    <property type="evidence" value="ECO:0007669"/>
    <property type="project" value="UniProtKB-ARBA"/>
</dbReference>
<comment type="subcellular location">
    <subcellularLocation>
        <location evidence="1">Membrane</location>
        <topology evidence="1">Multi-pass membrane protein</topology>
    </subcellularLocation>
</comment>
<dbReference type="SUPFAM" id="SSF160240">
    <property type="entry name" value="Cation efflux protein cytoplasmic domain-like"/>
    <property type="match status" value="1"/>
</dbReference>
<dbReference type="GO" id="GO:0016020">
    <property type="term" value="C:membrane"/>
    <property type="evidence" value="ECO:0007669"/>
    <property type="project" value="UniProtKB-SubCell"/>
</dbReference>
<dbReference type="PANTHER" id="PTHR43840:SF4">
    <property type="entry name" value="CDF DIVALENT METAL CATION TRANSPORTER (EUROFUNG)"/>
    <property type="match status" value="1"/>
</dbReference>
<evidence type="ECO:0000313" key="9">
    <source>
        <dbReference type="EMBL" id="KAH3682975.1"/>
    </source>
</evidence>
<evidence type="ECO:0000256" key="1">
    <source>
        <dbReference type="ARBA" id="ARBA00004141"/>
    </source>
</evidence>
<evidence type="ECO:0000256" key="4">
    <source>
        <dbReference type="ARBA" id="ARBA00022989"/>
    </source>
</evidence>
<name>A0A9P8Q4R1_WICPI</name>
<evidence type="ECO:0000256" key="3">
    <source>
        <dbReference type="ARBA" id="ARBA00022692"/>
    </source>
</evidence>
<dbReference type="Proteomes" id="UP000774326">
    <property type="component" value="Unassembled WGS sequence"/>
</dbReference>
<feature type="transmembrane region" description="Helical" evidence="7">
    <location>
        <begin position="359"/>
        <end position="379"/>
    </location>
</feature>
<feature type="transmembrane region" description="Helical" evidence="7">
    <location>
        <begin position="318"/>
        <end position="339"/>
    </location>
</feature>
<proteinExistence type="predicted"/>
<feature type="compositionally biased region" description="Polar residues" evidence="6">
    <location>
        <begin position="9"/>
        <end position="24"/>
    </location>
</feature>
<evidence type="ECO:0000256" key="6">
    <source>
        <dbReference type="SAM" id="MobiDB-lite"/>
    </source>
</evidence>
<keyword evidence="5 7" id="KW-0472">Membrane</keyword>
<sequence length="539" mass="60603">MTHLPHNNDAFSQFNAVSASTDTPSEIGDENNRGIHYSEQQSSSLTESPQAFTPVGKMRPRTASSIFDSSSIHERNHTDLLSMGLKATNLKHPIITDKLIQYYEKSSRLETVLESRPVKLIGEVTKYDWEKYYIDIDNLPPHVKKDEKLIAFYEEQNELIERYQEIDKILDSGIHRQMIHNYTERYALYGSVNSHENVVSQSSSAATQAANDNERRTAYKKTGAVPANVDLETGNLLGYNKEVELATVSFAIMLNFVCNIVLLLGKAVVAYLTSSISIFASLIDSALDFLSTLIIYFANKMASTKLDSRGYPIGRNRLEPIGVLVFSVIIIMSFLQVGYESFFRLIYETEIADVGLSSTIIMASTIFCKVGCYIYCVTIKSSSVAALAQDALVDVIFNFFSILMPLLGIFFQKPWVDPLGAFGLSIYIVYLWTLTAIEHINHLTGEEAEEMDLKVILYLCKQFSAQIIGVKNLNCYYVGDSINVEVDLILDSESISIKDSHDLAESLQYTLEALPMVDIERAFVHIDYTEDNFRGHIDK</sequence>
<dbReference type="FunFam" id="1.20.1510.10:FF:000005">
    <property type="entry name" value="Putative Cation diffusion facilitator 1"/>
    <property type="match status" value="1"/>
</dbReference>
<feature type="transmembrane region" description="Helical" evidence="7">
    <location>
        <begin position="245"/>
        <end position="264"/>
    </location>
</feature>
<evidence type="ECO:0000313" key="10">
    <source>
        <dbReference type="Proteomes" id="UP000774326"/>
    </source>
</evidence>
<evidence type="ECO:0000259" key="8">
    <source>
        <dbReference type="Pfam" id="PF01545"/>
    </source>
</evidence>
<dbReference type="AlphaFoldDB" id="A0A9P8Q4R1"/>
<dbReference type="NCBIfam" id="TIGR01297">
    <property type="entry name" value="CDF"/>
    <property type="match status" value="1"/>
</dbReference>
<keyword evidence="2" id="KW-0813">Transport</keyword>
<keyword evidence="4 7" id="KW-1133">Transmembrane helix</keyword>
<comment type="caution">
    <text evidence="9">The sequence shown here is derived from an EMBL/GenBank/DDBJ whole genome shotgun (WGS) entry which is preliminary data.</text>
</comment>
<accession>A0A9P8Q4R1</accession>
<keyword evidence="10" id="KW-1185">Reference proteome</keyword>
<feature type="domain" description="Cation efflux protein transmembrane" evidence="8">
    <location>
        <begin position="253"/>
        <end position="440"/>
    </location>
</feature>
<feature type="transmembrane region" description="Helical" evidence="7">
    <location>
        <begin position="418"/>
        <end position="437"/>
    </location>
</feature>
<dbReference type="InterPro" id="IPR050291">
    <property type="entry name" value="CDF_Transporter"/>
</dbReference>
<feature type="transmembrane region" description="Helical" evidence="7">
    <location>
        <begin position="391"/>
        <end position="412"/>
    </location>
</feature>
<dbReference type="InterPro" id="IPR036837">
    <property type="entry name" value="Cation_efflux_CTD_sf"/>
</dbReference>
<dbReference type="SUPFAM" id="SSF161111">
    <property type="entry name" value="Cation efflux protein transmembrane domain-like"/>
    <property type="match status" value="1"/>
</dbReference>
<evidence type="ECO:0000256" key="7">
    <source>
        <dbReference type="SAM" id="Phobius"/>
    </source>
</evidence>
<feature type="compositionally biased region" description="Polar residues" evidence="6">
    <location>
        <begin position="38"/>
        <end position="51"/>
    </location>
</feature>
<evidence type="ECO:0000256" key="5">
    <source>
        <dbReference type="ARBA" id="ARBA00023136"/>
    </source>
</evidence>
<dbReference type="Gene3D" id="3.30.70.1350">
    <property type="entry name" value="Cation efflux protein, cytoplasmic domain"/>
    <property type="match status" value="1"/>
</dbReference>
<keyword evidence="3 7" id="KW-0812">Transmembrane</keyword>
<dbReference type="GO" id="GO:0098771">
    <property type="term" value="P:inorganic ion homeostasis"/>
    <property type="evidence" value="ECO:0007669"/>
    <property type="project" value="UniProtKB-ARBA"/>
</dbReference>
<dbReference type="GO" id="GO:0008324">
    <property type="term" value="F:monoatomic cation transmembrane transporter activity"/>
    <property type="evidence" value="ECO:0007669"/>
    <property type="project" value="InterPro"/>
</dbReference>
<dbReference type="InterPro" id="IPR058533">
    <property type="entry name" value="Cation_efflux_TM"/>
</dbReference>
<organism evidence="9 10">
    <name type="scientific">Wickerhamomyces pijperi</name>
    <name type="common">Yeast</name>
    <name type="synonym">Pichia pijperi</name>
    <dbReference type="NCBI Taxonomy" id="599730"/>
    <lineage>
        <taxon>Eukaryota</taxon>
        <taxon>Fungi</taxon>
        <taxon>Dikarya</taxon>
        <taxon>Ascomycota</taxon>
        <taxon>Saccharomycotina</taxon>
        <taxon>Saccharomycetes</taxon>
        <taxon>Phaffomycetales</taxon>
        <taxon>Wickerhamomycetaceae</taxon>
        <taxon>Wickerhamomyces</taxon>
    </lineage>
</organism>
<reference evidence="9" key="2">
    <citation type="submission" date="2021-01" db="EMBL/GenBank/DDBJ databases">
        <authorList>
            <person name="Schikora-Tamarit M.A."/>
        </authorList>
    </citation>
    <scope>NUCLEOTIDE SEQUENCE</scope>
    <source>
        <strain evidence="9">CBS2887</strain>
    </source>
</reference>
<feature type="transmembrane region" description="Helical" evidence="7">
    <location>
        <begin position="276"/>
        <end position="298"/>
    </location>
</feature>
<protein>
    <recommendedName>
        <fullName evidence="8">Cation efflux protein transmembrane domain-containing protein</fullName>
    </recommendedName>
</protein>
<gene>
    <name evidence="9" type="ORF">WICPIJ_006062</name>
</gene>
<dbReference type="Gene3D" id="1.20.1510.10">
    <property type="entry name" value="Cation efflux protein transmembrane domain"/>
    <property type="match status" value="1"/>
</dbReference>
<dbReference type="OrthoDB" id="78296at2759"/>